<reference evidence="1 2" key="2">
    <citation type="submission" date="2019-05" db="EMBL/GenBank/DDBJ databases">
        <authorList>
            <person name="Lianzixin W."/>
        </authorList>
    </citation>
    <scope>NUCLEOTIDE SEQUENCE [LARGE SCALE GENOMIC DNA]</scope>
    <source>
        <strain evidence="1 2">EC11</strain>
    </source>
</reference>
<evidence type="ECO:0000313" key="2">
    <source>
        <dbReference type="Proteomes" id="UP000817854"/>
    </source>
</evidence>
<evidence type="ECO:0000313" key="1">
    <source>
        <dbReference type="EMBL" id="NHN25113.1"/>
    </source>
</evidence>
<dbReference type="Pfam" id="PF09411">
    <property type="entry name" value="PagL"/>
    <property type="match status" value="1"/>
</dbReference>
<comment type="caution">
    <text evidence="1">The sequence shown here is derived from an EMBL/GenBank/DDBJ whole genome shotgun (WGS) entry which is preliminary data.</text>
</comment>
<organism evidence="1 2">
    <name type="scientific">Flavobacterium jejuense</name>
    <dbReference type="NCBI Taxonomy" id="1544455"/>
    <lineage>
        <taxon>Bacteria</taxon>
        <taxon>Pseudomonadati</taxon>
        <taxon>Bacteroidota</taxon>
        <taxon>Flavobacteriia</taxon>
        <taxon>Flavobacteriales</taxon>
        <taxon>Flavobacteriaceae</taxon>
        <taxon>Flavobacterium</taxon>
    </lineage>
</organism>
<accession>A0ABX0INE9</accession>
<protein>
    <submittedName>
        <fullName evidence="1">Acyloxyacyl hydrolase</fullName>
    </submittedName>
</protein>
<keyword evidence="2" id="KW-1185">Reference proteome</keyword>
<dbReference type="InterPro" id="IPR011250">
    <property type="entry name" value="OMP/PagP_B-barrel"/>
</dbReference>
<proteinExistence type="predicted"/>
<dbReference type="RefSeq" id="WP_140960924.1">
    <property type="nucleotide sequence ID" value="NZ_VEVQ02000003.1"/>
</dbReference>
<keyword evidence="1" id="KW-0378">Hydrolase</keyword>
<dbReference type="GO" id="GO:0016787">
    <property type="term" value="F:hydrolase activity"/>
    <property type="evidence" value="ECO:0007669"/>
    <property type="project" value="UniProtKB-KW"/>
</dbReference>
<dbReference type="Gene3D" id="2.40.160.20">
    <property type="match status" value="1"/>
</dbReference>
<dbReference type="EMBL" id="VEVQ02000003">
    <property type="protein sequence ID" value="NHN25113.1"/>
    <property type="molecule type" value="Genomic_DNA"/>
</dbReference>
<dbReference type="InterPro" id="IPR018550">
    <property type="entry name" value="Lipid-A_deacylase-rel"/>
</dbReference>
<reference evidence="1 2" key="3">
    <citation type="submission" date="2020-02" db="EMBL/GenBank/DDBJ databases">
        <title>Flavobacterium profundi sp. nov., isolated from a deep-sea seamount.</title>
        <authorList>
            <person name="Zhang D.-C."/>
        </authorList>
    </citation>
    <scope>NUCLEOTIDE SEQUENCE [LARGE SCALE GENOMIC DNA]</scope>
    <source>
        <strain evidence="1 2">EC11</strain>
    </source>
</reference>
<dbReference type="SUPFAM" id="SSF56925">
    <property type="entry name" value="OMPA-like"/>
    <property type="match status" value="1"/>
</dbReference>
<gene>
    <name evidence="1" type="ORF">FIA58_005415</name>
</gene>
<reference evidence="2" key="1">
    <citation type="submission" date="2019-05" db="EMBL/GenBank/DDBJ databases">
        <title>Flavobacterium profundi sp. nov., isolated from a deep-sea seamount.</title>
        <authorList>
            <person name="Zhang D.-C."/>
        </authorList>
    </citation>
    <scope>NUCLEOTIDE SEQUENCE [LARGE SCALE GENOMIC DNA]</scope>
    <source>
        <strain evidence="2">EC11</strain>
    </source>
</reference>
<dbReference type="Proteomes" id="UP000817854">
    <property type="component" value="Unassembled WGS sequence"/>
</dbReference>
<sequence>MKLKLLQVFFLFFFITVFSQENKPTKKWLRIGLIYGYSSQNTVLKQDSDYAYENNIFKISSHFNLSEKGNHVWELLVEPSYYRSKHKLINYWFISHTVSNGDELRAKFMPLKTMNEYVLNLGVNYKYYINPKLSVYALGNVGPMYIDTETERLKKGFAFSDIFALGTNYKINKMSFDLKCMIRHVSNANLQKPNFGYNAVGFEIGTYYEFN</sequence>
<name>A0ABX0INE9_9FLAO</name>